<reference evidence="1 2" key="1">
    <citation type="journal article" date="2009" name="Nucleic Acids Res.">
        <title>Analysis of complete genome sequence of Neorickettsia risticii: causative agent of Potomac horse fever.</title>
        <authorList>
            <person name="Lin M."/>
            <person name="Zhang C."/>
            <person name="Gibson K."/>
            <person name="Rikihisa Y."/>
        </authorList>
    </citation>
    <scope>NUCLEOTIDE SEQUENCE [LARGE SCALE GENOMIC DNA]</scope>
    <source>
        <strain evidence="1 2">Illinois</strain>
    </source>
</reference>
<dbReference type="KEGG" id="nri:NRI_0582"/>
<gene>
    <name evidence="1" type="ordered locus">NRI_0582</name>
</gene>
<accession>C6V593</accession>
<dbReference type="EMBL" id="CP001431">
    <property type="protein sequence ID" value="ACT69568.1"/>
    <property type="molecule type" value="Genomic_DNA"/>
</dbReference>
<keyword evidence="2" id="KW-1185">Reference proteome</keyword>
<proteinExistence type="predicted"/>
<organism evidence="1 2">
    <name type="scientific">Neorickettsia risticii (strain Illinois)</name>
    <dbReference type="NCBI Taxonomy" id="434131"/>
    <lineage>
        <taxon>Bacteria</taxon>
        <taxon>Pseudomonadati</taxon>
        <taxon>Pseudomonadota</taxon>
        <taxon>Alphaproteobacteria</taxon>
        <taxon>Rickettsiales</taxon>
        <taxon>Anaplasmataceae</taxon>
        <taxon>Neorickettsia</taxon>
    </lineage>
</organism>
<evidence type="ECO:0000313" key="1">
    <source>
        <dbReference type="EMBL" id="ACT69568.1"/>
    </source>
</evidence>
<dbReference type="HOGENOM" id="CLU_212732_0_0_5"/>
<protein>
    <submittedName>
        <fullName evidence="1">Uncharacterized protein</fullName>
    </submittedName>
</protein>
<dbReference type="AlphaFoldDB" id="C6V593"/>
<evidence type="ECO:0000313" key="2">
    <source>
        <dbReference type="Proteomes" id="UP000001627"/>
    </source>
</evidence>
<sequence length="55" mass="6328">MKSYSSGPETYKKNLSENHLLIVVQTQKNPKLYLTKIGYVQDSQKEKAMQKNSLP</sequence>
<dbReference type="Proteomes" id="UP000001627">
    <property type="component" value="Chromosome"/>
</dbReference>
<name>C6V593_NEORI</name>